<protein>
    <submittedName>
        <fullName evidence="1">Uncharacterized protein</fullName>
    </submittedName>
</protein>
<dbReference type="AlphaFoldDB" id="A0A0R1HST7"/>
<organism evidence="1 2">
    <name type="scientific">Secundilactobacillus kimchicus JCM 15530</name>
    <dbReference type="NCBI Taxonomy" id="1302272"/>
    <lineage>
        <taxon>Bacteria</taxon>
        <taxon>Bacillati</taxon>
        <taxon>Bacillota</taxon>
        <taxon>Bacilli</taxon>
        <taxon>Lactobacillales</taxon>
        <taxon>Lactobacillaceae</taxon>
        <taxon>Secundilactobacillus</taxon>
    </lineage>
</organism>
<comment type="caution">
    <text evidence="1">The sequence shown here is derived from an EMBL/GenBank/DDBJ whole genome shotgun (WGS) entry which is preliminary data.</text>
</comment>
<dbReference type="Proteomes" id="UP000050911">
    <property type="component" value="Unassembled WGS sequence"/>
</dbReference>
<dbReference type="RefSeq" id="WP_056942863.1">
    <property type="nucleotide sequence ID" value="NZ_AZCX01000008.1"/>
</dbReference>
<dbReference type="OrthoDB" id="2299376at2"/>
<proteinExistence type="predicted"/>
<reference evidence="1 2" key="1">
    <citation type="journal article" date="2015" name="Genome Announc.">
        <title>Expanding the biotechnology potential of lactobacilli through comparative genomics of 213 strains and associated genera.</title>
        <authorList>
            <person name="Sun Z."/>
            <person name="Harris H.M."/>
            <person name="McCann A."/>
            <person name="Guo C."/>
            <person name="Argimon S."/>
            <person name="Zhang W."/>
            <person name="Yang X."/>
            <person name="Jeffery I.B."/>
            <person name="Cooney J.C."/>
            <person name="Kagawa T.F."/>
            <person name="Liu W."/>
            <person name="Song Y."/>
            <person name="Salvetti E."/>
            <person name="Wrobel A."/>
            <person name="Rasinkangas P."/>
            <person name="Parkhill J."/>
            <person name="Rea M.C."/>
            <person name="O'Sullivan O."/>
            <person name="Ritari J."/>
            <person name="Douillard F.P."/>
            <person name="Paul Ross R."/>
            <person name="Yang R."/>
            <person name="Briner A.E."/>
            <person name="Felis G.E."/>
            <person name="de Vos W.M."/>
            <person name="Barrangou R."/>
            <person name="Klaenhammer T.R."/>
            <person name="Caufield P.W."/>
            <person name="Cui Y."/>
            <person name="Zhang H."/>
            <person name="O'Toole P.W."/>
        </authorList>
    </citation>
    <scope>NUCLEOTIDE SEQUENCE [LARGE SCALE GENOMIC DNA]</scope>
    <source>
        <strain evidence="1 2">JCM 15530</strain>
    </source>
</reference>
<sequence length="61" mass="6751">MKKSKKLADLHGVSVTTYMREAVLDRMTDEVDYNDANANLTASHGKTVSSAAIRQRLGLDR</sequence>
<accession>A0A0R1HST7</accession>
<dbReference type="PATRIC" id="fig|1302272.5.peg.2515"/>
<keyword evidence="2" id="KW-1185">Reference proteome</keyword>
<evidence type="ECO:0000313" key="1">
    <source>
        <dbReference type="EMBL" id="KRK47539.1"/>
    </source>
</evidence>
<gene>
    <name evidence="1" type="ORF">FC96_GL002466</name>
</gene>
<evidence type="ECO:0000313" key="2">
    <source>
        <dbReference type="Proteomes" id="UP000050911"/>
    </source>
</evidence>
<name>A0A0R1HST7_9LACO</name>
<dbReference type="EMBL" id="AZCX01000008">
    <property type="protein sequence ID" value="KRK47539.1"/>
    <property type="molecule type" value="Genomic_DNA"/>
</dbReference>